<dbReference type="Pfam" id="PF02810">
    <property type="entry name" value="SEC-C"/>
    <property type="match status" value="1"/>
</dbReference>
<reference evidence="1 2" key="1">
    <citation type="submission" date="2021-03" db="EMBL/GenBank/DDBJ databases">
        <title>Genomic Encyclopedia of Type Strains, Phase IV (KMG-IV): sequencing the most valuable type-strain genomes for metagenomic binning, comparative biology and taxonomic classification.</title>
        <authorList>
            <person name="Goeker M."/>
        </authorList>
    </citation>
    <scope>NUCLEOTIDE SEQUENCE [LARGE SCALE GENOMIC DNA]</scope>
    <source>
        <strain evidence="1 2">DSM 24004</strain>
    </source>
</reference>
<dbReference type="NCBIfam" id="NF004088">
    <property type="entry name" value="PRK05590.1"/>
    <property type="match status" value="1"/>
</dbReference>
<dbReference type="Proteomes" id="UP001519342">
    <property type="component" value="Unassembled WGS sequence"/>
</dbReference>
<gene>
    <name evidence="1" type="ORF">J2Z76_002308</name>
</gene>
<dbReference type="PANTHER" id="PTHR33747:SF1">
    <property type="entry name" value="ADENYLATE CYCLASE-ASSOCIATED CAP C-TERMINAL DOMAIN-CONTAINING PROTEIN"/>
    <property type="match status" value="1"/>
</dbReference>
<sequence length="166" mass="19469">MSLYKEWDEDLKNINTQSDYEEFWKEYMGKEAECYKSVLETNNPVIEGILKDLATKYNMTNKQFVGFLDGANTSFKEPLVLEDLTEESEIKAEFDFEKLLWNMHDAKADWLYGLNEWSNIFDEEKRKEIKKDFNRSKIVVKGEKVGRNDPCPCGSGKKYKKCCGNK</sequence>
<evidence type="ECO:0000313" key="1">
    <source>
        <dbReference type="EMBL" id="MBP1926443.1"/>
    </source>
</evidence>
<accession>A0ABS4GFI7</accession>
<proteinExistence type="predicted"/>
<protein>
    <recommendedName>
        <fullName evidence="3">SEC-C motif-containing protein</fullName>
    </recommendedName>
</protein>
<organism evidence="1 2">
    <name type="scientific">Sedimentibacter acidaminivorans</name>
    <dbReference type="NCBI Taxonomy" id="913099"/>
    <lineage>
        <taxon>Bacteria</taxon>
        <taxon>Bacillati</taxon>
        <taxon>Bacillota</taxon>
        <taxon>Tissierellia</taxon>
        <taxon>Sedimentibacter</taxon>
    </lineage>
</organism>
<dbReference type="EMBL" id="JAGGKS010000006">
    <property type="protein sequence ID" value="MBP1926443.1"/>
    <property type="molecule type" value="Genomic_DNA"/>
</dbReference>
<dbReference type="RefSeq" id="WP_209512174.1">
    <property type="nucleotide sequence ID" value="NZ_JAGGKS010000006.1"/>
</dbReference>
<dbReference type="InterPro" id="IPR004027">
    <property type="entry name" value="SEC_C_motif"/>
</dbReference>
<evidence type="ECO:0008006" key="3">
    <source>
        <dbReference type="Google" id="ProtNLM"/>
    </source>
</evidence>
<dbReference type="Gene3D" id="3.10.450.50">
    <property type="match status" value="1"/>
</dbReference>
<evidence type="ECO:0000313" key="2">
    <source>
        <dbReference type="Proteomes" id="UP001519342"/>
    </source>
</evidence>
<comment type="caution">
    <text evidence="1">The sequence shown here is derived from an EMBL/GenBank/DDBJ whole genome shotgun (WGS) entry which is preliminary data.</text>
</comment>
<dbReference type="PANTHER" id="PTHR33747">
    <property type="entry name" value="UPF0225 PROTEIN SCO1677"/>
    <property type="match status" value="1"/>
</dbReference>
<dbReference type="SUPFAM" id="SSF103642">
    <property type="entry name" value="Sec-C motif"/>
    <property type="match status" value="1"/>
</dbReference>
<name>A0ABS4GFI7_9FIRM</name>
<keyword evidence="2" id="KW-1185">Reference proteome</keyword>